<keyword evidence="1" id="KW-0472">Membrane</keyword>
<dbReference type="InterPro" id="IPR035965">
    <property type="entry name" value="PAS-like_dom_sf"/>
</dbReference>
<dbReference type="PROSITE" id="PS50887">
    <property type="entry name" value="GGDEF"/>
    <property type="match status" value="1"/>
</dbReference>
<proteinExistence type="predicted"/>
<dbReference type="SUPFAM" id="SSF141868">
    <property type="entry name" value="EAL domain-like"/>
    <property type="match status" value="1"/>
</dbReference>
<feature type="transmembrane region" description="Helical" evidence="1">
    <location>
        <begin position="85"/>
        <end position="103"/>
    </location>
</feature>
<feature type="transmembrane region" description="Helical" evidence="1">
    <location>
        <begin position="156"/>
        <end position="188"/>
    </location>
</feature>
<protein>
    <submittedName>
        <fullName evidence="5">EAL domain-containing protein</fullName>
    </submittedName>
</protein>
<dbReference type="SUPFAM" id="SSF55073">
    <property type="entry name" value="Nucleotide cyclase"/>
    <property type="match status" value="1"/>
</dbReference>
<dbReference type="InterPro" id="IPR035919">
    <property type="entry name" value="EAL_sf"/>
</dbReference>
<dbReference type="SMART" id="SM00052">
    <property type="entry name" value="EAL"/>
    <property type="match status" value="1"/>
</dbReference>
<dbReference type="PROSITE" id="PS50113">
    <property type="entry name" value="PAC"/>
    <property type="match status" value="1"/>
</dbReference>
<dbReference type="Pfam" id="PF00563">
    <property type="entry name" value="EAL"/>
    <property type="match status" value="1"/>
</dbReference>
<evidence type="ECO:0000313" key="5">
    <source>
        <dbReference type="EMBL" id="TLU71509.1"/>
    </source>
</evidence>
<dbReference type="EMBL" id="VCDI01000006">
    <property type="protein sequence ID" value="TLU71509.1"/>
    <property type="molecule type" value="Genomic_DNA"/>
</dbReference>
<name>A0A5R9J3F8_9PROT</name>
<dbReference type="Pfam" id="PF00990">
    <property type="entry name" value="GGDEF"/>
    <property type="match status" value="1"/>
</dbReference>
<dbReference type="Gene3D" id="3.30.70.270">
    <property type="match status" value="1"/>
</dbReference>
<dbReference type="InterPro" id="IPR043128">
    <property type="entry name" value="Rev_trsase/Diguanyl_cyclase"/>
</dbReference>
<evidence type="ECO:0000256" key="1">
    <source>
        <dbReference type="SAM" id="Phobius"/>
    </source>
</evidence>
<dbReference type="CDD" id="cd01948">
    <property type="entry name" value="EAL"/>
    <property type="match status" value="1"/>
</dbReference>
<dbReference type="InterPro" id="IPR052155">
    <property type="entry name" value="Biofilm_reg_signaling"/>
</dbReference>
<dbReference type="Proteomes" id="UP000305654">
    <property type="component" value="Unassembled WGS sequence"/>
</dbReference>
<feature type="domain" description="PAC" evidence="2">
    <location>
        <begin position="325"/>
        <end position="377"/>
    </location>
</feature>
<dbReference type="InterPro" id="IPR000160">
    <property type="entry name" value="GGDEF_dom"/>
</dbReference>
<comment type="caution">
    <text evidence="5">The sequence shown here is derived from an EMBL/GenBank/DDBJ whole genome shotgun (WGS) entry which is preliminary data.</text>
</comment>
<feature type="transmembrane region" description="Helical" evidence="1">
    <location>
        <begin position="60"/>
        <end position="79"/>
    </location>
</feature>
<evidence type="ECO:0000313" key="6">
    <source>
        <dbReference type="Proteomes" id="UP000305654"/>
    </source>
</evidence>
<reference evidence="5 6" key="1">
    <citation type="submission" date="2019-05" db="EMBL/GenBank/DDBJ databases">
        <authorList>
            <person name="Pankratov T."/>
            <person name="Grouzdev D."/>
        </authorList>
    </citation>
    <scope>NUCLEOTIDE SEQUENCE [LARGE SCALE GENOMIC DNA]</scope>
    <source>
        <strain evidence="5 6">KEBCLARHB70R</strain>
    </source>
</reference>
<evidence type="ECO:0000259" key="3">
    <source>
        <dbReference type="PROSITE" id="PS50883"/>
    </source>
</evidence>
<accession>A0A5R9J3F8</accession>
<dbReference type="PANTHER" id="PTHR44757:SF2">
    <property type="entry name" value="BIOFILM ARCHITECTURE MAINTENANCE PROTEIN MBAA"/>
    <property type="match status" value="1"/>
</dbReference>
<dbReference type="InterPro" id="IPR029787">
    <property type="entry name" value="Nucleotide_cyclase"/>
</dbReference>
<dbReference type="InterPro" id="IPR013656">
    <property type="entry name" value="PAS_4"/>
</dbReference>
<dbReference type="NCBIfam" id="TIGR00254">
    <property type="entry name" value="GGDEF"/>
    <property type="match status" value="1"/>
</dbReference>
<dbReference type="SUPFAM" id="SSF55785">
    <property type="entry name" value="PYP-like sensor domain (PAS domain)"/>
    <property type="match status" value="1"/>
</dbReference>
<dbReference type="Pfam" id="PF08448">
    <property type="entry name" value="PAS_4"/>
    <property type="match status" value="1"/>
</dbReference>
<dbReference type="Gene3D" id="3.30.450.20">
    <property type="entry name" value="PAS domain"/>
    <property type="match status" value="1"/>
</dbReference>
<dbReference type="InterPro" id="IPR001633">
    <property type="entry name" value="EAL_dom"/>
</dbReference>
<dbReference type="CDD" id="cd01949">
    <property type="entry name" value="GGDEF"/>
    <property type="match status" value="1"/>
</dbReference>
<dbReference type="OrthoDB" id="9793210at2"/>
<dbReference type="SMART" id="SM00267">
    <property type="entry name" value="GGDEF"/>
    <property type="match status" value="1"/>
</dbReference>
<dbReference type="InterPro" id="IPR000700">
    <property type="entry name" value="PAS-assoc_C"/>
</dbReference>
<keyword evidence="1" id="KW-0812">Transmembrane</keyword>
<feature type="transmembrane region" description="Helical" evidence="1">
    <location>
        <begin position="124"/>
        <end position="144"/>
    </location>
</feature>
<gene>
    <name evidence="5" type="ORF">FE263_16615</name>
</gene>
<dbReference type="Gene3D" id="3.20.20.450">
    <property type="entry name" value="EAL domain"/>
    <property type="match status" value="1"/>
</dbReference>
<feature type="domain" description="EAL" evidence="3">
    <location>
        <begin position="550"/>
        <end position="800"/>
    </location>
</feature>
<sequence>MRRPDEPSGIGCTRSLSREFRMSLLQAARNRLVQIVRQQPAPSRYHAAACDESLRAASRLVPYCLFTSGGVAAVLLPNLGIGLEGFRYGLIAIIEAVAGLAWLTAQHARRQLRAGITDRQRNNYTRLLTGLSLALGLAWSTMPYRLFIPATADMRVMIACTCAGLIATSLALTPVFAAVEAFAIPLIIGSFLTLHRTGIVLFQWLGVLLAIYAFFVIFAGNALRLLFERYTLVRLQQGDQQDMIQLLLGDVDQRINRWLWETDAEGRLRFVTPGLADALQRPQSWVEGRRLIEIVRTPRYHPDGLDDETTDASKLAQCMRDRVVFRSIVAPVRRQGTLRWWSLTGRPIFDKNQHFIGYRGVGADVTESRGAEARASHQARHDLLTGLPNRQAFTEGLRAALKDLGRRSEAFALMSIDLDGFKAVNDSMGHAAGDVLLQAAAKRLDGCIGPGALLARIGGDEFMLLQRNTTVTAMQVLAEGMLRQFEHPFLVDERDTSVGLSIGVSMAPLAGDTGEALLEAADLALYQAKHDGGGCYRFYDTGLKQIAQEQRALLRDLREAIAEKNIVLAYQPIVDAQTLAIRGFEALARWRRPNGGSVSPDRFIRLAEEAGLIEELGDWILGHACAEAATWPEMLKVAVNISVGQLGGRGFIQRVAETLRRTGLAPHRLEVEITESIFMDADTSSFGVLEGLRDLGVGIALDDFGRGFSSLGFLRGFAFSKIKMDMSFVRDMIHDRRSAAVVHAVVGLAADLGVVVTAEGVETLEQLDQLRRQGCTEIQGYLFSRAMPGERIPHLLEELRRSGSVEPDAPADDYVFDLTLLDETS</sequence>
<dbReference type="AlphaFoldDB" id="A0A5R9J3F8"/>
<evidence type="ECO:0000259" key="2">
    <source>
        <dbReference type="PROSITE" id="PS50113"/>
    </source>
</evidence>
<feature type="domain" description="GGDEF" evidence="4">
    <location>
        <begin position="409"/>
        <end position="541"/>
    </location>
</feature>
<keyword evidence="1" id="KW-1133">Transmembrane helix</keyword>
<evidence type="ECO:0000259" key="4">
    <source>
        <dbReference type="PROSITE" id="PS50887"/>
    </source>
</evidence>
<keyword evidence="6" id="KW-1185">Reference proteome</keyword>
<organism evidence="5 6">
    <name type="scientific">Lichenicoccus roseus</name>
    <dbReference type="NCBI Taxonomy" id="2683649"/>
    <lineage>
        <taxon>Bacteria</taxon>
        <taxon>Pseudomonadati</taxon>
        <taxon>Pseudomonadota</taxon>
        <taxon>Alphaproteobacteria</taxon>
        <taxon>Acetobacterales</taxon>
        <taxon>Acetobacteraceae</taxon>
        <taxon>Lichenicoccus</taxon>
    </lineage>
</organism>
<dbReference type="PANTHER" id="PTHR44757">
    <property type="entry name" value="DIGUANYLATE CYCLASE DGCP"/>
    <property type="match status" value="1"/>
</dbReference>
<dbReference type="PROSITE" id="PS50883">
    <property type="entry name" value="EAL"/>
    <property type="match status" value="1"/>
</dbReference>
<feature type="transmembrane region" description="Helical" evidence="1">
    <location>
        <begin position="200"/>
        <end position="227"/>
    </location>
</feature>